<keyword evidence="1" id="KW-1133">Transmembrane helix</keyword>
<keyword evidence="4" id="KW-1185">Reference proteome</keyword>
<proteinExistence type="predicted"/>
<reference evidence="4 5" key="1">
    <citation type="submission" date="2015-11" db="EMBL/GenBank/DDBJ databases">
        <authorList>
            <consortium name="Pathogen Informatics"/>
        </authorList>
    </citation>
    <scope>NUCLEOTIDE SEQUENCE [LARGE SCALE GENOMIC DNA]</scope>
    <source>
        <strain evidence="3 4">006A-0059</strain>
        <strain evidence="2 5">006A-0191</strain>
    </source>
</reference>
<dbReference type="RefSeq" id="WP_059427396.1">
    <property type="nucleotide sequence ID" value="NZ_FAUT01000002.1"/>
</dbReference>
<feature type="transmembrane region" description="Helical" evidence="1">
    <location>
        <begin position="41"/>
        <end position="58"/>
    </location>
</feature>
<dbReference type="EMBL" id="FAVB01000002">
    <property type="protein sequence ID" value="CUU79692.1"/>
    <property type="molecule type" value="Genomic_DNA"/>
</dbReference>
<sequence length="218" mass="25296">MSLKELEFTRKRLKAKLLALIFTSAFAGFILAVLLFVFDVFLALIAGVFTTLYIYYHYKFKITSDFEAGLKERVLAELFDFDKLTLPLDKVEFLQNENDENAIINYYPLFAAKFDEFEALFYDVCLKDKITKNRLFYGLFVSSKFKKHIQNELDISNLKETFGCDVTVKISDDKVLVYINQGHDSLALNLKTPLDETGLDITKFKKEINAILELFKRL</sequence>
<evidence type="ECO:0000313" key="3">
    <source>
        <dbReference type="EMBL" id="CUU79692.1"/>
    </source>
</evidence>
<organism evidence="3 4">
    <name type="scientific">Campylobacter hyointestinalis subsp. hyointestinalis</name>
    <dbReference type="NCBI Taxonomy" id="91352"/>
    <lineage>
        <taxon>Bacteria</taxon>
        <taxon>Pseudomonadati</taxon>
        <taxon>Campylobacterota</taxon>
        <taxon>Epsilonproteobacteria</taxon>
        <taxon>Campylobacterales</taxon>
        <taxon>Campylobacteraceae</taxon>
        <taxon>Campylobacter</taxon>
    </lineage>
</organism>
<name>A0A0S4R570_CAMHY</name>
<dbReference type="EMBL" id="FAUW01000001">
    <property type="protein sequence ID" value="CUU69028.1"/>
    <property type="molecule type" value="Genomic_DNA"/>
</dbReference>
<keyword evidence="1" id="KW-0472">Membrane</keyword>
<dbReference type="Proteomes" id="UP000052237">
    <property type="component" value="Unassembled WGS sequence"/>
</dbReference>
<feature type="transmembrane region" description="Helical" evidence="1">
    <location>
        <begin position="17"/>
        <end position="35"/>
    </location>
</feature>
<gene>
    <name evidence="3" type="ORF">ERS686654_01102</name>
    <name evidence="2" type="ORF">ERS739220_00120</name>
</gene>
<evidence type="ECO:0000313" key="5">
    <source>
        <dbReference type="Proteomes" id="UP000052257"/>
    </source>
</evidence>
<evidence type="ECO:0000313" key="2">
    <source>
        <dbReference type="EMBL" id="CUU69028.1"/>
    </source>
</evidence>
<accession>A0A9W5AMR7</accession>
<keyword evidence="1" id="KW-0812">Transmembrane</keyword>
<protein>
    <recommendedName>
        <fullName evidence="6">DUF3137 domain-containing protein</fullName>
    </recommendedName>
</protein>
<comment type="caution">
    <text evidence="3">The sequence shown here is derived from an EMBL/GenBank/DDBJ whole genome shotgun (WGS) entry which is preliminary data.</text>
</comment>
<dbReference type="AlphaFoldDB" id="A0A0S4R570"/>
<dbReference type="GeneID" id="29474059"/>
<dbReference type="Proteomes" id="UP000052257">
    <property type="component" value="Unassembled WGS sequence"/>
</dbReference>
<evidence type="ECO:0000313" key="4">
    <source>
        <dbReference type="Proteomes" id="UP000052237"/>
    </source>
</evidence>
<evidence type="ECO:0000256" key="1">
    <source>
        <dbReference type="SAM" id="Phobius"/>
    </source>
</evidence>
<accession>A0A0S4R570</accession>
<evidence type="ECO:0008006" key="6">
    <source>
        <dbReference type="Google" id="ProtNLM"/>
    </source>
</evidence>